<sequence length="160" mass="18609">MKKEFTEDQLVYIRDIFAQECEKYIDLGKRDNAQEALDIVNVVQSKYDCDEYADLESFVLDESGTYGYIEKRELEESEEKAVRLMIQFAKSSEQDPSEELKEAVNEHLYLNDANRGKTKLDVVMNRKVKINRLIILCINSCEESELIRLDDIADLLAENI</sequence>
<dbReference type="RefSeq" id="WP_117702194.1">
    <property type="nucleotide sequence ID" value="NZ_QSTW01000013.1"/>
</dbReference>
<organism evidence="1 2">
    <name type="scientific">Phocaeicola plebeius</name>
    <dbReference type="NCBI Taxonomy" id="310297"/>
    <lineage>
        <taxon>Bacteria</taxon>
        <taxon>Pseudomonadati</taxon>
        <taxon>Bacteroidota</taxon>
        <taxon>Bacteroidia</taxon>
        <taxon>Bacteroidales</taxon>
        <taxon>Bacteroidaceae</taxon>
        <taxon>Phocaeicola</taxon>
    </lineage>
</organism>
<gene>
    <name evidence="1" type="ORF">DXB87_10895</name>
</gene>
<dbReference type="AlphaFoldDB" id="A0A3E4Z896"/>
<name>A0A3E4Z896_9BACT</name>
<dbReference type="Proteomes" id="UP000260814">
    <property type="component" value="Unassembled WGS sequence"/>
</dbReference>
<proteinExistence type="predicted"/>
<dbReference type="EMBL" id="QSTW01000013">
    <property type="protein sequence ID" value="RGM90400.1"/>
    <property type="molecule type" value="Genomic_DNA"/>
</dbReference>
<accession>A0A3E4Z896</accession>
<reference evidence="1 2" key="1">
    <citation type="submission" date="2018-08" db="EMBL/GenBank/DDBJ databases">
        <title>A genome reference for cultivated species of the human gut microbiota.</title>
        <authorList>
            <person name="Zou Y."/>
            <person name="Xue W."/>
            <person name="Luo G."/>
        </authorList>
    </citation>
    <scope>NUCLEOTIDE SEQUENCE [LARGE SCALE GENOMIC DNA]</scope>
    <source>
        <strain evidence="1 2">OM06-2</strain>
    </source>
</reference>
<protein>
    <submittedName>
        <fullName evidence="1">Uncharacterized protein</fullName>
    </submittedName>
</protein>
<comment type="caution">
    <text evidence="1">The sequence shown here is derived from an EMBL/GenBank/DDBJ whole genome shotgun (WGS) entry which is preliminary data.</text>
</comment>
<evidence type="ECO:0000313" key="1">
    <source>
        <dbReference type="EMBL" id="RGM90400.1"/>
    </source>
</evidence>
<evidence type="ECO:0000313" key="2">
    <source>
        <dbReference type="Proteomes" id="UP000260814"/>
    </source>
</evidence>